<dbReference type="SUPFAM" id="SSF53756">
    <property type="entry name" value="UDP-Glycosyltransferase/glycogen phosphorylase"/>
    <property type="match status" value="1"/>
</dbReference>
<dbReference type="Pfam" id="PF01075">
    <property type="entry name" value="Glyco_transf_9"/>
    <property type="match status" value="1"/>
</dbReference>
<dbReference type="PANTHER" id="PTHR30160:SF22">
    <property type="entry name" value="LIPOPOLYSACCHARIDE CORE BIOSYNTHESIS PROTEIN"/>
    <property type="match status" value="1"/>
</dbReference>
<keyword evidence="2 3" id="KW-0808">Transferase</keyword>
<sequence length="342" mass="40221">MMSKNYIIIRFSSLGDTILTTGLIEYLGRIENKKTIIVTKKNFAPIFFHNPFIEKIYTLETSSIFELFNLFKTIKRKYKNIPILDLHVNLRSSFLSLLWQGKVYRYSKLSLQRRIFLLSKGKIKFKALNYSVPERYALTYFALNNIPKKIFLVPKIYLTQKEKIKAQKILKKLHLKSNNFVAIHPYASFKTKTWPQNYWLEYIDYIEKKHIPYIILGREKQILPVYNSYNLTNKTTLRETLALLNEAKIVLSTDSGPMHMAWALNKPLICLFGPSVPEWGFFPYGENVHIFQERNIKCRPCSLHGTSTCSYNLQCLKKISPFLISEATYTLYHKKDKDEDKI</sequence>
<dbReference type="Proteomes" id="UP000199602">
    <property type="component" value="Unassembled WGS sequence"/>
</dbReference>
<evidence type="ECO:0000256" key="2">
    <source>
        <dbReference type="ARBA" id="ARBA00022679"/>
    </source>
</evidence>
<dbReference type="GO" id="GO:0008713">
    <property type="term" value="F:ADP-heptose-lipopolysaccharide heptosyltransferase activity"/>
    <property type="evidence" value="ECO:0007669"/>
    <property type="project" value="TreeGrafter"/>
</dbReference>
<dbReference type="CDD" id="cd03789">
    <property type="entry name" value="GT9_LPS_heptosyltransferase"/>
    <property type="match status" value="1"/>
</dbReference>
<dbReference type="GO" id="GO:0005829">
    <property type="term" value="C:cytosol"/>
    <property type="evidence" value="ECO:0007669"/>
    <property type="project" value="TreeGrafter"/>
</dbReference>
<dbReference type="InterPro" id="IPR051199">
    <property type="entry name" value="LPS_LOS_Heptosyltrfase"/>
</dbReference>
<dbReference type="Gene3D" id="3.40.50.2000">
    <property type="entry name" value="Glycogen Phosphorylase B"/>
    <property type="match status" value="2"/>
</dbReference>
<keyword evidence="1" id="KW-0328">Glycosyltransferase</keyword>
<dbReference type="GO" id="GO:0009244">
    <property type="term" value="P:lipopolysaccharide core region biosynthetic process"/>
    <property type="evidence" value="ECO:0007669"/>
    <property type="project" value="TreeGrafter"/>
</dbReference>
<dbReference type="STRING" id="206665.SAMN04488516_10137"/>
<keyword evidence="4" id="KW-1185">Reference proteome</keyword>
<protein>
    <submittedName>
        <fullName evidence="3">ADP-heptose:LPS heptosyltransferase</fullName>
    </submittedName>
</protein>
<dbReference type="PANTHER" id="PTHR30160">
    <property type="entry name" value="TETRAACYLDISACCHARIDE 4'-KINASE-RELATED"/>
    <property type="match status" value="1"/>
</dbReference>
<dbReference type="OrthoDB" id="9760688at2"/>
<evidence type="ECO:0000313" key="3">
    <source>
        <dbReference type="EMBL" id="SDN21012.1"/>
    </source>
</evidence>
<name>A0A1G9ZHT0_9BACT</name>
<organism evidence="3 4">
    <name type="scientific">Desulfonauticus submarinus</name>
    <dbReference type="NCBI Taxonomy" id="206665"/>
    <lineage>
        <taxon>Bacteria</taxon>
        <taxon>Pseudomonadati</taxon>
        <taxon>Thermodesulfobacteriota</taxon>
        <taxon>Desulfovibrionia</taxon>
        <taxon>Desulfovibrionales</taxon>
        <taxon>Desulfonauticaceae</taxon>
        <taxon>Desulfonauticus</taxon>
    </lineage>
</organism>
<accession>A0A1G9ZHT0</accession>
<dbReference type="InterPro" id="IPR002201">
    <property type="entry name" value="Glyco_trans_9"/>
</dbReference>
<proteinExistence type="predicted"/>
<dbReference type="RefSeq" id="WP_092061552.1">
    <property type="nucleotide sequence ID" value="NZ_FNIN01000001.1"/>
</dbReference>
<gene>
    <name evidence="3" type="ORF">SAMN04488516_10137</name>
</gene>
<evidence type="ECO:0000313" key="4">
    <source>
        <dbReference type="Proteomes" id="UP000199602"/>
    </source>
</evidence>
<reference evidence="3 4" key="1">
    <citation type="submission" date="2016-10" db="EMBL/GenBank/DDBJ databases">
        <authorList>
            <person name="de Groot N.N."/>
        </authorList>
    </citation>
    <scope>NUCLEOTIDE SEQUENCE [LARGE SCALE GENOMIC DNA]</scope>
    <source>
        <strain evidence="3 4">DSM 15269</strain>
    </source>
</reference>
<evidence type="ECO:0000256" key="1">
    <source>
        <dbReference type="ARBA" id="ARBA00022676"/>
    </source>
</evidence>
<dbReference type="AlphaFoldDB" id="A0A1G9ZHT0"/>
<dbReference type="EMBL" id="FNIN01000001">
    <property type="protein sequence ID" value="SDN21012.1"/>
    <property type="molecule type" value="Genomic_DNA"/>
</dbReference>